<dbReference type="InterPro" id="IPR036514">
    <property type="entry name" value="SGNH_hydro_sf"/>
</dbReference>
<name>A0A0D1MCK3_9SPHN</name>
<dbReference type="AlphaFoldDB" id="A0A0D1MCK3"/>
<accession>A0A0D1MCK3</accession>
<evidence type="ECO:0000256" key="1">
    <source>
        <dbReference type="SAM" id="SignalP"/>
    </source>
</evidence>
<reference evidence="2 3" key="1">
    <citation type="submission" date="2015-01" db="EMBL/GenBank/DDBJ databases">
        <title>Genome of Sphingomonas taxi strain 30a.</title>
        <authorList>
            <person name="Eevers N."/>
            <person name="Van Hamme J."/>
            <person name="Bottos E."/>
            <person name="Weyens N."/>
            <person name="Vangronsveld J."/>
        </authorList>
    </citation>
    <scope>NUCLEOTIDE SEQUENCE [LARGE SCALE GENOMIC DNA]</scope>
    <source>
        <strain evidence="2 3">30a</strain>
    </source>
</reference>
<keyword evidence="1" id="KW-0732">Signal</keyword>
<keyword evidence="2" id="KW-0808">Transferase</keyword>
<comment type="caution">
    <text evidence="2">The sequence shown here is derived from an EMBL/GenBank/DDBJ whole genome shotgun (WGS) entry which is preliminary data.</text>
</comment>
<dbReference type="GO" id="GO:0016788">
    <property type="term" value="F:hydrolase activity, acting on ester bonds"/>
    <property type="evidence" value="ECO:0007669"/>
    <property type="project" value="UniProtKB-ARBA"/>
</dbReference>
<dbReference type="Gene3D" id="3.40.50.1110">
    <property type="entry name" value="SGNH hydrolase"/>
    <property type="match status" value="1"/>
</dbReference>
<dbReference type="Proteomes" id="UP000033203">
    <property type="component" value="Unassembled WGS sequence"/>
</dbReference>
<feature type="signal peptide" evidence="1">
    <location>
        <begin position="1"/>
        <end position="23"/>
    </location>
</feature>
<dbReference type="PATRIC" id="fig|1549858.7.peg.1814"/>
<dbReference type="EMBL" id="JXTP01000032">
    <property type="protein sequence ID" value="KIU28327.1"/>
    <property type="molecule type" value="Genomic_DNA"/>
</dbReference>
<feature type="chain" id="PRO_5002233400" evidence="1">
    <location>
        <begin position="24"/>
        <end position="309"/>
    </location>
</feature>
<gene>
    <name evidence="2" type="ORF">SR41_08320</name>
</gene>
<evidence type="ECO:0000313" key="3">
    <source>
        <dbReference type="Proteomes" id="UP000033203"/>
    </source>
</evidence>
<evidence type="ECO:0000313" key="2">
    <source>
        <dbReference type="EMBL" id="KIU28327.1"/>
    </source>
</evidence>
<dbReference type="SUPFAM" id="SSF52266">
    <property type="entry name" value="SGNH hydrolase"/>
    <property type="match status" value="1"/>
</dbReference>
<protein>
    <submittedName>
        <fullName evidence="2">Glycosyl transferase family 1</fullName>
    </submittedName>
</protein>
<organism evidence="2 3">
    <name type="scientific">Sphingomonas melonis</name>
    <dbReference type="NCBI Taxonomy" id="152682"/>
    <lineage>
        <taxon>Bacteria</taxon>
        <taxon>Pseudomonadati</taxon>
        <taxon>Pseudomonadota</taxon>
        <taxon>Alphaproteobacteria</taxon>
        <taxon>Sphingomonadales</taxon>
        <taxon>Sphingomonadaceae</taxon>
        <taxon>Sphingomonas</taxon>
    </lineage>
</organism>
<proteinExistence type="predicted"/>
<dbReference type="GO" id="GO:0016740">
    <property type="term" value="F:transferase activity"/>
    <property type="evidence" value="ECO:0007669"/>
    <property type="project" value="UniProtKB-KW"/>
</dbReference>
<sequence length="309" mass="33794">MMMARMRLLGMMLAIALAGHTAAADAKGGAQQVPVVAPPRTILFLGNSFTQGAHSAVRNWHANRVTDLNREGYGGVPALFKEFADESGLNYAVSLETQGGQSLTFHYDQRRQLFDRPWDAVVLQEYSTLDRDRPGDPAAYIRAVGLLGTLFRARNPAVRVHLTATWSRADLTYLTAGRWYGRPIAAMADDLRRAADRARRAHPWVAGVVPVGQAWTRAFALGIADPNPYDGITFGQANLWSYDQYHASTAGYYLEALTVFGAVTGVDPRSLGRGERAADELGLSPDLAASLQRVAHEQLRDRADRLTAS</sequence>